<dbReference type="SUPFAM" id="SSF53335">
    <property type="entry name" value="S-adenosyl-L-methionine-dependent methyltransferases"/>
    <property type="match status" value="1"/>
</dbReference>
<sequence length="227" mass="25830">MSEQLKSKEPQYQIQIDTLNEVGPVQMGPTASHTWRSDPRRLTFLLARYKFCSKMLAGKSRVVEVGCGDGFGMRVVLQTVKSVHGVDFDPLFVEWGTNHAKTEELNCSFSLLDITKNSPPGRYEAAYSLDLIEHLEPEQEYLYWQNVCRVLEPQGIFIVGTPNITASPYASKWSMEGHINLKSAESLRSEMEKYFNNVFIFSMNDEVVHTGFYPMAHYLFAMGVGIR</sequence>
<gene>
    <name evidence="2" type="ORF">CWATWH0401_1114</name>
</gene>
<evidence type="ECO:0000313" key="2">
    <source>
        <dbReference type="EMBL" id="CCQ64035.1"/>
    </source>
</evidence>
<dbReference type="EMBL" id="CAQM01000807">
    <property type="protein sequence ID" value="CCQ64035.1"/>
    <property type="molecule type" value="Genomic_DNA"/>
</dbReference>
<dbReference type="CDD" id="cd02440">
    <property type="entry name" value="AdoMet_MTases"/>
    <property type="match status" value="1"/>
</dbReference>
<comment type="caution">
    <text evidence="2">The sequence shown here is derived from an EMBL/GenBank/DDBJ whole genome shotgun (WGS) entry which is preliminary data.</text>
</comment>
<feature type="domain" description="Methyltransferase" evidence="1">
    <location>
        <begin position="62"/>
        <end position="155"/>
    </location>
</feature>
<accession>T2JFI2</accession>
<organism evidence="2 3">
    <name type="scientific">Crocosphaera watsonii WH 0401</name>
    <dbReference type="NCBI Taxonomy" id="555881"/>
    <lineage>
        <taxon>Bacteria</taxon>
        <taxon>Bacillati</taxon>
        <taxon>Cyanobacteriota</taxon>
        <taxon>Cyanophyceae</taxon>
        <taxon>Oscillatoriophycideae</taxon>
        <taxon>Chroococcales</taxon>
        <taxon>Aphanothecaceae</taxon>
        <taxon>Crocosphaera</taxon>
    </lineage>
</organism>
<name>T2JFI2_CROWT</name>
<reference evidence="2 3" key="1">
    <citation type="submission" date="2013-01" db="EMBL/GenBank/DDBJ databases">
        <authorList>
            <person name="Bench S."/>
        </authorList>
    </citation>
    <scope>NUCLEOTIDE SEQUENCE [LARGE SCALE GENOMIC DNA]</scope>
    <source>
        <strain evidence="2 3">WH 0401</strain>
    </source>
</reference>
<evidence type="ECO:0000313" key="3">
    <source>
        <dbReference type="Proteomes" id="UP000018198"/>
    </source>
</evidence>
<dbReference type="Proteomes" id="UP000018198">
    <property type="component" value="Unassembled WGS sequence"/>
</dbReference>
<dbReference type="Pfam" id="PF13649">
    <property type="entry name" value="Methyltransf_25"/>
    <property type="match status" value="1"/>
</dbReference>
<reference evidence="2 3" key="2">
    <citation type="submission" date="2013-09" db="EMBL/GenBank/DDBJ databases">
        <title>Whole genome comparison of six Crocosphaera watsonii strains with differing phenotypes.</title>
        <authorList>
            <person name="Bench S.R."/>
            <person name="Heller P."/>
            <person name="Frank I."/>
            <person name="Arciniega M."/>
            <person name="Shilova I.N."/>
            <person name="Zehr J.P."/>
        </authorList>
    </citation>
    <scope>NUCLEOTIDE SEQUENCE [LARGE SCALE GENOMIC DNA]</scope>
    <source>
        <strain evidence="2 3">WH 0401</strain>
    </source>
</reference>
<dbReference type="InterPro" id="IPR041698">
    <property type="entry name" value="Methyltransf_25"/>
</dbReference>
<dbReference type="RefSeq" id="WP_021836831.1">
    <property type="nucleotide sequence ID" value="NZ_CAQM01000807.1"/>
</dbReference>
<protein>
    <recommendedName>
        <fullName evidence="1">Methyltransferase domain-containing protein</fullName>
    </recommendedName>
</protein>
<proteinExistence type="predicted"/>
<dbReference type="AlphaFoldDB" id="T2JFI2"/>
<dbReference type="Gene3D" id="3.40.50.150">
    <property type="entry name" value="Vaccinia Virus protein VP39"/>
    <property type="match status" value="1"/>
</dbReference>
<dbReference type="InterPro" id="IPR029063">
    <property type="entry name" value="SAM-dependent_MTases_sf"/>
</dbReference>
<evidence type="ECO:0000259" key="1">
    <source>
        <dbReference type="Pfam" id="PF13649"/>
    </source>
</evidence>